<dbReference type="HOGENOM" id="CLU_3439499_0_0_1"/>
<sequence length="8" mass="871">MGEIAGYM</sequence>
<evidence type="ECO:0000313" key="2">
    <source>
        <dbReference type="Proteomes" id="UP000029867"/>
    </source>
</evidence>
<evidence type="ECO:0000313" key="1">
    <source>
        <dbReference type="EMBL" id="KGK34636.1"/>
    </source>
</evidence>
<reference evidence="2" key="1">
    <citation type="journal article" date="2014" name="Microb. Cell Fact.">
        <title>Exploiting Issatchenkia orientalis SD108 for succinic acid production.</title>
        <authorList>
            <person name="Xiao H."/>
            <person name="Shao Z."/>
            <person name="Jiang Y."/>
            <person name="Dole S."/>
            <person name="Zhao H."/>
        </authorList>
    </citation>
    <scope>NUCLEOTIDE SEQUENCE [LARGE SCALE GENOMIC DNA]</scope>
    <source>
        <strain evidence="2">SD108</strain>
    </source>
</reference>
<dbReference type="EMBL" id="JQFK01001438">
    <property type="protein sequence ID" value="KGK34636.1"/>
    <property type="molecule type" value="Genomic_DNA"/>
</dbReference>
<gene>
    <name evidence="1" type="ORF">JL09_g6216</name>
</gene>
<name>A0A099NRV7_PICKU</name>
<comment type="caution">
    <text evidence="1">The sequence shown here is derived from an EMBL/GenBank/DDBJ whole genome shotgun (WGS) entry which is preliminary data.</text>
</comment>
<dbReference type="Proteomes" id="UP000029867">
    <property type="component" value="Unassembled WGS sequence"/>
</dbReference>
<proteinExistence type="predicted"/>
<organism evidence="1 2">
    <name type="scientific">Pichia kudriavzevii</name>
    <name type="common">Yeast</name>
    <name type="synonym">Issatchenkia orientalis</name>
    <dbReference type="NCBI Taxonomy" id="4909"/>
    <lineage>
        <taxon>Eukaryota</taxon>
        <taxon>Fungi</taxon>
        <taxon>Dikarya</taxon>
        <taxon>Ascomycota</taxon>
        <taxon>Saccharomycotina</taxon>
        <taxon>Pichiomycetes</taxon>
        <taxon>Pichiales</taxon>
        <taxon>Pichiaceae</taxon>
        <taxon>Pichia</taxon>
    </lineage>
</organism>
<accession>A0A099NRV7</accession>
<protein>
    <submittedName>
        <fullName evidence="1">Uncharacterized protein</fullName>
    </submittedName>
</protein>